<feature type="transmembrane region" description="Helical" evidence="1">
    <location>
        <begin position="54"/>
        <end position="73"/>
    </location>
</feature>
<accession>A0AAV9G4W4</accession>
<proteinExistence type="predicted"/>
<keyword evidence="1" id="KW-0472">Membrane</keyword>
<sequence>MEHSSSSDFAREPFSPYHDANFPLMHIGQHAENSYFPQQTPRAPRRERYTAWRLLIDLASIAWIVPIAFAIYVNKQSWVVGRGVSCRSLPRNPYCSGGLFTADRHERLAALNEQDKAILASMQIVSKALETWFSIIATSIVFSVTMHLARSPDGLPLGYLFTHVSFPDVLGLFNKELWVSWAGPRRRGSVLRLWGFVLLVVILCITSNLMGPATAILIIPQIGSPVIEIPLTDRFDKISAALSPAVANMVPECNPTQLAAGNFTCTAIYASSLDEMSSGSALRMGTFSRGWNPGPLVTEHDGVLFTLNATQIANESFIVWAPNRRALKEITIDLVEVEAIQGRYWPNDTSEVITKYGRIPDAVAFDRYNNTLDMTLHRISPSLGSNSFCARVTNVIDHAVSTTQSVSCVNLTILTNHYAVTCSRTGPGWGDIDYVANQFYVADTNTTWPSNVSVHVSTATKEVVFRNTNPPCDETSSCDWETLFSLTAGEHPNLGIAVDDRPKQRTLYSKVHASGRHAAFCIMLSYYSFPEYVIHVFPDQNPIRLAQFRVPSDNGAYTPTIFHPDWISAAWSLQRPSDTVEATRPAAINLIAALKSIGPPPSSNTSRDFSLWAFQSQHDAAVFHAMTFVNFSTTKIQPGEANDDPQRPFLREFKTLRVYMYDSKSRTFKAAAAVCVFGCLIAVLRPIVSNVVATRRPSTLRIAVAALQHPPLHSLGGVRKERELGKLSVRVLPHLRDRKGVVLQTPESVF</sequence>
<gene>
    <name evidence="2" type="ORF">QBC34DRAFT_25732</name>
</gene>
<evidence type="ECO:0008006" key="4">
    <source>
        <dbReference type="Google" id="ProtNLM"/>
    </source>
</evidence>
<name>A0AAV9G4W4_9PEZI</name>
<evidence type="ECO:0000256" key="1">
    <source>
        <dbReference type="SAM" id="Phobius"/>
    </source>
</evidence>
<protein>
    <recommendedName>
        <fullName evidence="4">Transmembrane protein</fullName>
    </recommendedName>
</protein>
<organism evidence="2 3">
    <name type="scientific">Podospora aff. communis PSN243</name>
    <dbReference type="NCBI Taxonomy" id="3040156"/>
    <lineage>
        <taxon>Eukaryota</taxon>
        <taxon>Fungi</taxon>
        <taxon>Dikarya</taxon>
        <taxon>Ascomycota</taxon>
        <taxon>Pezizomycotina</taxon>
        <taxon>Sordariomycetes</taxon>
        <taxon>Sordariomycetidae</taxon>
        <taxon>Sordariales</taxon>
        <taxon>Podosporaceae</taxon>
        <taxon>Podospora</taxon>
    </lineage>
</organism>
<dbReference type="Proteomes" id="UP001321760">
    <property type="component" value="Unassembled WGS sequence"/>
</dbReference>
<keyword evidence="3" id="KW-1185">Reference proteome</keyword>
<keyword evidence="1" id="KW-0812">Transmembrane</keyword>
<feature type="transmembrane region" description="Helical" evidence="1">
    <location>
        <begin position="670"/>
        <end position="688"/>
    </location>
</feature>
<reference evidence="2" key="1">
    <citation type="journal article" date="2023" name="Mol. Phylogenet. Evol.">
        <title>Genome-scale phylogeny and comparative genomics of the fungal order Sordariales.</title>
        <authorList>
            <person name="Hensen N."/>
            <person name="Bonometti L."/>
            <person name="Westerberg I."/>
            <person name="Brannstrom I.O."/>
            <person name="Guillou S."/>
            <person name="Cros-Aarteil S."/>
            <person name="Calhoun S."/>
            <person name="Haridas S."/>
            <person name="Kuo A."/>
            <person name="Mondo S."/>
            <person name="Pangilinan J."/>
            <person name="Riley R."/>
            <person name="LaButti K."/>
            <person name="Andreopoulos B."/>
            <person name="Lipzen A."/>
            <person name="Chen C."/>
            <person name="Yan M."/>
            <person name="Daum C."/>
            <person name="Ng V."/>
            <person name="Clum A."/>
            <person name="Steindorff A."/>
            <person name="Ohm R.A."/>
            <person name="Martin F."/>
            <person name="Silar P."/>
            <person name="Natvig D.O."/>
            <person name="Lalanne C."/>
            <person name="Gautier V."/>
            <person name="Ament-Velasquez S.L."/>
            <person name="Kruys A."/>
            <person name="Hutchinson M.I."/>
            <person name="Powell A.J."/>
            <person name="Barry K."/>
            <person name="Miller A.N."/>
            <person name="Grigoriev I.V."/>
            <person name="Debuchy R."/>
            <person name="Gladieux P."/>
            <person name="Hiltunen Thoren M."/>
            <person name="Johannesson H."/>
        </authorList>
    </citation>
    <scope>NUCLEOTIDE SEQUENCE</scope>
    <source>
        <strain evidence="2">PSN243</strain>
    </source>
</reference>
<keyword evidence="1" id="KW-1133">Transmembrane helix</keyword>
<evidence type="ECO:0000313" key="2">
    <source>
        <dbReference type="EMBL" id="KAK4442402.1"/>
    </source>
</evidence>
<evidence type="ECO:0000313" key="3">
    <source>
        <dbReference type="Proteomes" id="UP001321760"/>
    </source>
</evidence>
<feature type="transmembrane region" description="Helical" evidence="1">
    <location>
        <begin position="193"/>
        <end position="219"/>
    </location>
</feature>
<dbReference type="AlphaFoldDB" id="A0AAV9G4W4"/>
<reference evidence="2" key="2">
    <citation type="submission" date="2023-05" db="EMBL/GenBank/DDBJ databases">
        <authorList>
            <consortium name="Lawrence Berkeley National Laboratory"/>
            <person name="Steindorff A."/>
            <person name="Hensen N."/>
            <person name="Bonometti L."/>
            <person name="Westerberg I."/>
            <person name="Brannstrom I.O."/>
            <person name="Guillou S."/>
            <person name="Cros-Aarteil S."/>
            <person name="Calhoun S."/>
            <person name="Haridas S."/>
            <person name="Kuo A."/>
            <person name="Mondo S."/>
            <person name="Pangilinan J."/>
            <person name="Riley R."/>
            <person name="Labutti K."/>
            <person name="Andreopoulos B."/>
            <person name="Lipzen A."/>
            <person name="Chen C."/>
            <person name="Yanf M."/>
            <person name="Daum C."/>
            <person name="Ng V."/>
            <person name="Clum A."/>
            <person name="Ohm R."/>
            <person name="Martin F."/>
            <person name="Silar P."/>
            <person name="Natvig D."/>
            <person name="Lalanne C."/>
            <person name="Gautier V."/>
            <person name="Ament-Velasquez S.L."/>
            <person name="Kruys A."/>
            <person name="Hutchinson M.I."/>
            <person name="Powell A.J."/>
            <person name="Barry K."/>
            <person name="Miller A.N."/>
            <person name="Grigoriev I.V."/>
            <person name="Debuchy R."/>
            <person name="Gladieux P."/>
            <person name="Thoren M.H."/>
            <person name="Johannesson H."/>
        </authorList>
    </citation>
    <scope>NUCLEOTIDE SEQUENCE</scope>
    <source>
        <strain evidence="2">PSN243</strain>
    </source>
</reference>
<comment type="caution">
    <text evidence="2">The sequence shown here is derived from an EMBL/GenBank/DDBJ whole genome shotgun (WGS) entry which is preliminary data.</text>
</comment>
<dbReference type="EMBL" id="MU866018">
    <property type="protein sequence ID" value="KAK4442402.1"/>
    <property type="molecule type" value="Genomic_DNA"/>
</dbReference>